<evidence type="ECO:0000256" key="5">
    <source>
        <dbReference type="ARBA" id="ARBA00023239"/>
    </source>
</evidence>
<evidence type="ECO:0000256" key="2">
    <source>
        <dbReference type="ARBA" id="ARBA00016664"/>
    </source>
</evidence>
<evidence type="ECO:0000256" key="7">
    <source>
        <dbReference type="RuleBase" id="RU000599"/>
    </source>
</evidence>
<dbReference type="HAMAP" id="MF_00076">
    <property type="entry name" value="HisB"/>
    <property type="match status" value="1"/>
</dbReference>
<dbReference type="PANTHER" id="PTHR23133:SF2">
    <property type="entry name" value="IMIDAZOLEGLYCEROL-PHOSPHATE DEHYDRATASE"/>
    <property type="match status" value="1"/>
</dbReference>
<dbReference type="NCBIfam" id="NF002116">
    <property type="entry name" value="PRK00951.2-6"/>
    <property type="match status" value="1"/>
</dbReference>
<dbReference type="Proteomes" id="UP000031518">
    <property type="component" value="Unassembled WGS sequence"/>
</dbReference>
<dbReference type="NCBIfam" id="NF002111">
    <property type="entry name" value="PRK00951.2-1"/>
    <property type="match status" value="1"/>
</dbReference>
<name>A0A0B6WVV0_9BACT</name>
<dbReference type="EMBL" id="CBXV010000002">
    <property type="protein sequence ID" value="CDM64409.1"/>
    <property type="molecule type" value="Genomic_DNA"/>
</dbReference>
<dbReference type="InterPro" id="IPR020565">
    <property type="entry name" value="ImidazoleglycerP_deHydtase_CS"/>
</dbReference>
<dbReference type="NCBIfam" id="NF002110">
    <property type="entry name" value="PRK00951.1-6"/>
    <property type="match status" value="1"/>
</dbReference>
<dbReference type="Gene3D" id="3.30.230.40">
    <property type="entry name" value="Imidazole glycerol phosphate dehydratase, domain 1"/>
    <property type="match status" value="2"/>
</dbReference>
<evidence type="ECO:0000313" key="8">
    <source>
        <dbReference type="EMBL" id="CDM64409.1"/>
    </source>
</evidence>
<dbReference type="PROSITE" id="PS00955">
    <property type="entry name" value="IGP_DEHYDRATASE_2"/>
    <property type="match status" value="1"/>
</dbReference>
<comment type="subcellular location">
    <subcellularLocation>
        <location evidence="6 7">Cytoplasm</location>
    </subcellularLocation>
</comment>
<dbReference type="UniPathway" id="UPA00031">
    <property type="reaction ID" value="UER00011"/>
</dbReference>
<evidence type="ECO:0000256" key="1">
    <source>
        <dbReference type="ARBA" id="ARBA00005047"/>
    </source>
</evidence>
<accession>A0A0B6WVV0</accession>
<keyword evidence="6" id="KW-0963">Cytoplasm</keyword>
<dbReference type="GO" id="GO:0000105">
    <property type="term" value="P:L-histidine biosynthetic process"/>
    <property type="evidence" value="ECO:0007669"/>
    <property type="project" value="UniProtKB-UniRule"/>
</dbReference>
<protein>
    <recommendedName>
        <fullName evidence="2 6">Imidazoleglycerol-phosphate dehydratase</fullName>
        <shortName evidence="6">IGPD</shortName>
        <ecNumber evidence="6 7">4.2.1.19</ecNumber>
    </recommendedName>
</protein>
<dbReference type="NCBIfam" id="NF002114">
    <property type="entry name" value="PRK00951.2-4"/>
    <property type="match status" value="1"/>
</dbReference>
<sequence>MMDVKAQSRSARIERQTLETQVRVHIALDGRGEARILTGIGFFDHMLELFARHGLFDLEVECRGDLQVDDHHSIEDVGIALGQAFAQALGEKKGIARYGEATVPMDEALCRAVVDLSGRAYFVYNLPTRRQKIGNFSVEMAEHFWRSFAHEARCNLHIDLLRGRNTHHVLEACFKAVARALRRAVELDPRVPGVPSTKGVL</sequence>
<evidence type="ECO:0000256" key="6">
    <source>
        <dbReference type="HAMAP-Rule" id="MF_00076"/>
    </source>
</evidence>
<dbReference type="FunFam" id="3.30.230.40:FF:000001">
    <property type="entry name" value="Imidazoleglycerol-phosphate dehydratase HisB"/>
    <property type="match status" value="1"/>
</dbReference>
<keyword evidence="3 6" id="KW-0028">Amino-acid biosynthesis</keyword>
<keyword evidence="5 6" id="KW-0456">Lyase</keyword>
<keyword evidence="4 6" id="KW-0368">Histidine biosynthesis</keyword>
<comment type="similarity">
    <text evidence="6 7">Belongs to the imidazoleglycerol-phosphate dehydratase family.</text>
</comment>
<reference evidence="8 9" key="2">
    <citation type="submission" date="2015-01" db="EMBL/GenBank/DDBJ databases">
        <title>Complete genome sequence of Pyrinomonas methylaliphatogenes type strain K22T.</title>
        <authorList>
            <person name="Lee K.C.Y."/>
            <person name="Power J.F."/>
            <person name="Dunfield P.F."/>
            <person name="Morgan X.C."/>
            <person name="Huttenhower C."/>
            <person name="Stott M.B."/>
        </authorList>
    </citation>
    <scope>NUCLEOTIDE SEQUENCE [LARGE SCALE GENOMIC DNA]</scope>
    <source>
        <strain evidence="8 9">K22</strain>
    </source>
</reference>
<dbReference type="Pfam" id="PF00475">
    <property type="entry name" value="IGPD"/>
    <property type="match status" value="1"/>
</dbReference>
<dbReference type="PROSITE" id="PS00954">
    <property type="entry name" value="IGP_DEHYDRATASE_1"/>
    <property type="match status" value="1"/>
</dbReference>
<dbReference type="CDD" id="cd07914">
    <property type="entry name" value="IGPD"/>
    <property type="match status" value="1"/>
</dbReference>
<dbReference type="GO" id="GO:0004424">
    <property type="term" value="F:imidazoleglycerol-phosphate dehydratase activity"/>
    <property type="evidence" value="ECO:0007669"/>
    <property type="project" value="UniProtKB-UniRule"/>
</dbReference>
<gene>
    <name evidence="6" type="primary">hisB</name>
    <name evidence="8" type="ORF">PYK22_00403</name>
</gene>
<evidence type="ECO:0000256" key="3">
    <source>
        <dbReference type="ARBA" id="ARBA00022605"/>
    </source>
</evidence>
<keyword evidence="9" id="KW-1185">Reference proteome</keyword>
<organism evidence="8 9">
    <name type="scientific">Pyrinomonas methylaliphatogenes</name>
    <dbReference type="NCBI Taxonomy" id="454194"/>
    <lineage>
        <taxon>Bacteria</taxon>
        <taxon>Pseudomonadati</taxon>
        <taxon>Acidobacteriota</taxon>
        <taxon>Blastocatellia</taxon>
        <taxon>Blastocatellales</taxon>
        <taxon>Pyrinomonadaceae</taxon>
        <taxon>Pyrinomonas</taxon>
    </lineage>
</organism>
<dbReference type="PANTHER" id="PTHR23133">
    <property type="entry name" value="IMIDAZOLEGLYCEROL-PHOSPHATE DEHYDRATASE HIS7"/>
    <property type="match status" value="1"/>
</dbReference>
<dbReference type="STRING" id="454194.PYK22_00403"/>
<proteinExistence type="inferred from homology"/>
<dbReference type="EC" id="4.2.1.19" evidence="6 7"/>
<dbReference type="GO" id="GO:0005737">
    <property type="term" value="C:cytoplasm"/>
    <property type="evidence" value="ECO:0007669"/>
    <property type="project" value="UniProtKB-SubCell"/>
</dbReference>
<dbReference type="InterPro" id="IPR020568">
    <property type="entry name" value="Ribosomal_Su5_D2-typ_SF"/>
</dbReference>
<dbReference type="SUPFAM" id="SSF54211">
    <property type="entry name" value="Ribosomal protein S5 domain 2-like"/>
    <property type="match status" value="2"/>
</dbReference>
<evidence type="ECO:0000256" key="4">
    <source>
        <dbReference type="ARBA" id="ARBA00023102"/>
    </source>
</evidence>
<dbReference type="AlphaFoldDB" id="A0A0B6WVV0"/>
<comment type="pathway">
    <text evidence="1 6 7">Amino-acid biosynthesis; L-histidine biosynthesis; L-histidine from 5-phospho-alpha-D-ribose 1-diphosphate: step 6/9.</text>
</comment>
<dbReference type="InterPro" id="IPR038494">
    <property type="entry name" value="IGPD_sf"/>
</dbReference>
<dbReference type="NCBIfam" id="NF002109">
    <property type="entry name" value="PRK00951.1-5"/>
    <property type="match status" value="1"/>
</dbReference>
<evidence type="ECO:0000313" key="9">
    <source>
        <dbReference type="Proteomes" id="UP000031518"/>
    </source>
</evidence>
<dbReference type="FunFam" id="3.30.230.40:FF:000003">
    <property type="entry name" value="Imidazoleglycerol-phosphate dehydratase HisB"/>
    <property type="match status" value="1"/>
</dbReference>
<comment type="catalytic activity">
    <reaction evidence="6 7">
        <text>D-erythro-1-(imidazol-4-yl)glycerol 3-phosphate = 3-(imidazol-4-yl)-2-oxopropyl phosphate + H2O</text>
        <dbReference type="Rhea" id="RHEA:11040"/>
        <dbReference type="ChEBI" id="CHEBI:15377"/>
        <dbReference type="ChEBI" id="CHEBI:57766"/>
        <dbReference type="ChEBI" id="CHEBI:58278"/>
        <dbReference type="EC" id="4.2.1.19"/>
    </reaction>
</comment>
<reference evidence="8 9" key="1">
    <citation type="submission" date="2013-12" db="EMBL/GenBank/DDBJ databases">
        <authorList>
            <person name="Stott M."/>
        </authorList>
    </citation>
    <scope>NUCLEOTIDE SEQUENCE [LARGE SCALE GENOMIC DNA]</scope>
    <source>
        <strain evidence="8 9">K22</strain>
    </source>
</reference>
<dbReference type="InterPro" id="IPR000807">
    <property type="entry name" value="ImidazoleglycerolP_deHydtase"/>
</dbReference>